<dbReference type="SUPFAM" id="SSF57938">
    <property type="entry name" value="DnaJ/Hsp40 cysteine-rich domain"/>
    <property type="match status" value="1"/>
</dbReference>
<dbReference type="RefSeq" id="WP_036104331.1">
    <property type="nucleotide sequence ID" value="NZ_AODG01000004.1"/>
</dbReference>
<evidence type="ECO:0000313" key="1">
    <source>
        <dbReference type="EMBL" id="EUJ30112.1"/>
    </source>
</evidence>
<accession>A0A829R918</accession>
<dbReference type="InterPro" id="IPR036410">
    <property type="entry name" value="HSP_DnaJ_Cys-rich_dom_sf"/>
</dbReference>
<organism evidence="1 2">
    <name type="scientific">Listeria grayi FSL F6-1183</name>
    <dbReference type="NCBI Taxonomy" id="1265827"/>
    <lineage>
        <taxon>Bacteria</taxon>
        <taxon>Bacillati</taxon>
        <taxon>Bacillota</taxon>
        <taxon>Bacilli</taxon>
        <taxon>Bacillales</taxon>
        <taxon>Listeriaceae</taxon>
        <taxon>Listeria</taxon>
    </lineage>
</organism>
<dbReference type="AlphaFoldDB" id="A0A829R918"/>
<reference evidence="1 2" key="1">
    <citation type="submission" date="2012-12" db="EMBL/GenBank/DDBJ databases">
        <title>Novel taxa of Listeriaceae from agricultural environments in the United States.</title>
        <authorList>
            <person name="den Bakker H.C."/>
            <person name="Allred A."/>
            <person name="Warchocki S."/>
            <person name="Wright E.M."/>
            <person name="Burrell A."/>
            <person name="Nightingale K.K."/>
            <person name="Kephart D."/>
            <person name="Wiedmann M."/>
        </authorList>
    </citation>
    <scope>NUCLEOTIDE SEQUENCE [LARGE SCALE GENOMIC DNA]</scope>
    <source>
        <strain evidence="1 2">FSL F6-1183</strain>
    </source>
</reference>
<comment type="caution">
    <text evidence="1">The sequence shown here is derived from an EMBL/GenBank/DDBJ whole genome shotgun (WGS) entry which is preliminary data.</text>
</comment>
<name>A0A829R918_LISGR</name>
<dbReference type="Gene3D" id="2.10.230.10">
    <property type="entry name" value="Heat shock protein DnaJ, cysteine-rich domain"/>
    <property type="match status" value="1"/>
</dbReference>
<dbReference type="EMBL" id="AODG01000004">
    <property type="protein sequence ID" value="EUJ30112.1"/>
    <property type="molecule type" value="Genomic_DNA"/>
</dbReference>
<gene>
    <name evidence="1" type="ORF">LMUR_03517</name>
</gene>
<dbReference type="Proteomes" id="UP000019251">
    <property type="component" value="Unassembled WGS sequence"/>
</dbReference>
<protein>
    <submittedName>
        <fullName evidence="1">Uncharacterized protein</fullName>
    </submittedName>
</protein>
<sequence length="70" mass="7831">MNLEHFLGKNLEKGLRAGNTDPVLNKEKCSSCSGRGYIKQEQLKQDVNLNTLVLVAKQCHRCKGKGVIYL</sequence>
<evidence type="ECO:0000313" key="2">
    <source>
        <dbReference type="Proteomes" id="UP000019251"/>
    </source>
</evidence>
<proteinExistence type="predicted"/>